<dbReference type="CDD" id="cd03809">
    <property type="entry name" value="GT4_MtfB-like"/>
    <property type="match status" value="1"/>
</dbReference>
<keyword evidence="1 4" id="KW-0808">Transferase</keyword>
<dbReference type="EMBL" id="QWGE01000001">
    <property type="protein sequence ID" value="RIJ43185.1"/>
    <property type="molecule type" value="Genomic_DNA"/>
</dbReference>
<dbReference type="PANTHER" id="PTHR46401:SF2">
    <property type="entry name" value="GLYCOSYLTRANSFERASE WBBK-RELATED"/>
    <property type="match status" value="1"/>
</dbReference>
<evidence type="ECO:0000259" key="3">
    <source>
        <dbReference type="Pfam" id="PF13439"/>
    </source>
</evidence>
<dbReference type="Pfam" id="PF13439">
    <property type="entry name" value="Glyco_transf_4"/>
    <property type="match status" value="1"/>
</dbReference>
<dbReference type="GO" id="GO:0009103">
    <property type="term" value="P:lipopolysaccharide biosynthetic process"/>
    <property type="evidence" value="ECO:0007669"/>
    <property type="project" value="TreeGrafter"/>
</dbReference>
<gene>
    <name evidence="4" type="ORF">D1627_01255</name>
</gene>
<dbReference type="PANTHER" id="PTHR46401">
    <property type="entry name" value="GLYCOSYLTRANSFERASE WBBK-RELATED"/>
    <property type="match status" value="1"/>
</dbReference>
<reference evidence="5" key="1">
    <citation type="submission" date="2018-08" db="EMBL/GenBank/DDBJ databases">
        <title>Mucilaginibacter sp. MYSH2.</title>
        <authorList>
            <person name="Seo T."/>
        </authorList>
    </citation>
    <scope>NUCLEOTIDE SEQUENCE [LARGE SCALE GENOMIC DNA]</scope>
    <source>
        <strain evidence="5">KIRAN</strain>
    </source>
</reference>
<evidence type="ECO:0000313" key="5">
    <source>
        <dbReference type="Proteomes" id="UP000266005"/>
    </source>
</evidence>
<name>A0A399SMX6_9BACT</name>
<comment type="caution">
    <text evidence="4">The sequence shown here is derived from an EMBL/GenBank/DDBJ whole genome shotgun (WGS) entry which is preliminary data.</text>
</comment>
<sequence length="369" mass="41678">MDIVALELIRQLQQLDKYNEYFVFVKPDEDRGGLTETPNFKFIEIAGVGGYPVWEQWSLARAAEPLHLDLLHCTSNTAPLNLSVPLVLTLHDIIYLEQVNLRQGTWYQRLGNLYRRWNVPQVAHIASRVLTVSAFECARIQDRLQLDEGKLGVVYNGVGRHFFQEPPAAELEQLRQHFGLPTQFMLFLGNTDPKKNLRGVLLALGQLAAQGSLQMPLVLLDFTKERLRSVLSELNLTHLEPSIHLCGYVQNSKLPLLYRLATLFLYPSLRESFGIPILEAMACGTPVITSNTSSMPEVAGEAALLVDPNQPEQLSQAIQKLLQDPDLYNRLSTLGLHRSQSFSWRRSAEQMLEEYKKVAGVKEQVYASA</sequence>
<dbReference type="GO" id="GO:0016757">
    <property type="term" value="F:glycosyltransferase activity"/>
    <property type="evidence" value="ECO:0007669"/>
    <property type="project" value="InterPro"/>
</dbReference>
<dbReference type="InterPro" id="IPR001296">
    <property type="entry name" value="Glyco_trans_1"/>
</dbReference>
<dbReference type="Proteomes" id="UP000266005">
    <property type="component" value="Unassembled WGS sequence"/>
</dbReference>
<dbReference type="Pfam" id="PF00534">
    <property type="entry name" value="Glycos_transf_1"/>
    <property type="match status" value="1"/>
</dbReference>
<protein>
    <submittedName>
        <fullName evidence="4">Glycosyltransferase family 1 protein</fullName>
    </submittedName>
</protein>
<dbReference type="AlphaFoldDB" id="A0A399SMX6"/>
<feature type="domain" description="Glycosyltransferase subfamily 4-like N-terminal" evidence="3">
    <location>
        <begin position="4"/>
        <end position="158"/>
    </location>
</feature>
<evidence type="ECO:0000313" key="4">
    <source>
        <dbReference type="EMBL" id="RIJ43185.1"/>
    </source>
</evidence>
<evidence type="ECO:0000256" key="1">
    <source>
        <dbReference type="ARBA" id="ARBA00022679"/>
    </source>
</evidence>
<evidence type="ECO:0000259" key="2">
    <source>
        <dbReference type="Pfam" id="PF00534"/>
    </source>
</evidence>
<proteinExistence type="predicted"/>
<dbReference type="OrthoDB" id="9801609at2"/>
<dbReference type="InterPro" id="IPR028098">
    <property type="entry name" value="Glyco_trans_4-like_N"/>
</dbReference>
<dbReference type="Gene3D" id="3.40.50.2000">
    <property type="entry name" value="Glycogen Phosphorylase B"/>
    <property type="match status" value="2"/>
</dbReference>
<accession>A0A399SMX6</accession>
<dbReference type="SUPFAM" id="SSF53756">
    <property type="entry name" value="UDP-Glycosyltransferase/glycogen phosphorylase"/>
    <property type="match status" value="1"/>
</dbReference>
<organism evidence="4 5">
    <name type="scientific">Pontibacter oryzae</name>
    <dbReference type="NCBI Taxonomy" id="2304593"/>
    <lineage>
        <taxon>Bacteria</taxon>
        <taxon>Pseudomonadati</taxon>
        <taxon>Bacteroidota</taxon>
        <taxon>Cytophagia</taxon>
        <taxon>Cytophagales</taxon>
        <taxon>Hymenobacteraceae</taxon>
        <taxon>Pontibacter</taxon>
    </lineage>
</organism>
<feature type="domain" description="Glycosyl transferase family 1" evidence="2">
    <location>
        <begin position="182"/>
        <end position="332"/>
    </location>
</feature>
<dbReference type="FunFam" id="3.40.50.2000:FF:000119">
    <property type="entry name" value="Glycosyl transferase group 1"/>
    <property type="match status" value="1"/>
</dbReference>
<keyword evidence="5" id="KW-1185">Reference proteome</keyword>